<evidence type="ECO:0000313" key="1">
    <source>
        <dbReference type="EMBL" id="KAI4324024.1"/>
    </source>
</evidence>
<dbReference type="Proteomes" id="UP000828941">
    <property type="component" value="Chromosome 9"/>
</dbReference>
<name>A0ACB9MKQ9_BAUVA</name>
<evidence type="ECO:0000313" key="2">
    <source>
        <dbReference type="Proteomes" id="UP000828941"/>
    </source>
</evidence>
<proteinExistence type="predicted"/>
<comment type="caution">
    <text evidence="1">The sequence shown here is derived from an EMBL/GenBank/DDBJ whole genome shotgun (WGS) entry which is preliminary data.</text>
</comment>
<reference evidence="1 2" key="1">
    <citation type="journal article" date="2022" name="DNA Res.">
        <title>Chromosomal-level genome assembly of the orchid tree Bauhinia variegata (Leguminosae; Cercidoideae) supports the allotetraploid origin hypothesis of Bauhinia.</title>
        <authorList>
            <person name="Zhong Y."/>
            <person name="Chen Y."/>
            <person name="Zheng D."/>
            <person name="Pang J."/>
            <person name="Liu Y."/>
            <person name="Luo S."/>
            <person name="Meng S."/>
            <person name="Qian L."/>
            <person name="Wei D."/>
            <person name="Dai S."/>
            <person name="Zhou R."/>
        </authorList>
    </citation>
    <scope>NUCLEOTIDE SEQUENCE [LARGE SCALE GENOMIC DNA]</scope>
    <source>
        <strain evidence="1">BV-YZ2020</strain>
    </source>
</reference>
<keyword evidence="2" id="KW-1185">Reference proteome</keyword>
<dbReference type="EMBL" id="CM039434">
    <property type="protein sequence ID" value="KAI4324024.1"/>
    <property type="molecule type" value="Genomic_DNA"/>
</dbReference>
<accession>A0ACB9MKQ9</accession>
<organism evidence="1 2">
    <name type="scientific">Bauhinia variegata</name>
    <name type="common">Purple orchid tree</name>
    <name type="synonym">Phanera variegata</name>
    <dbReference type="NCBI Taxonomy" id="167791"/>
    <lineage>
        <taxon>Eukaryota</taxon>
        <taxon>Viridiplantae</taxon>
        <taxon>Streptophyta</taxon>
        <taxon>Embryophyta</taxon>
        <taxon>Tracheophyta</taxon>
        <taxon>Spermatophyta</taxon>
        <taxon>Magnoliopsida</taxon>
        <taxon>eudicotyledons</taxon>
        <taxon>Gunneridae</taxon>
        <taxon>Pentapetalae</taxon>
        <taxon>rosids</taxon>
        <taxon>fabids</taxon>
        <taxon>Fabales</taxon>
        <taxon>Fabaceae</taxon>
        <taxon>Cercidoideae</taxon>
        <taxon>Cercideae</taxon>
        <taxon>Bauhiniinae</taxon>
        <taxon>Bauhinia</taxon>
    </lineage>
</organism>
<protein>
    <submittedName>
        <fullName evidence="1">Uncharacterized protein</fullName>
    </submittedName>
</protein>
<sequence length="505" mass="56897">MHPNHTNYKVIISMASFTPSSILNSLVLICVLCSLWSSFASKGEETGKCDSSSFLSFKGNEKVTYLSLVHKNAPSSLFFQGGKGKNRSESDEKREMLIPSRYKDGTTMDIYDTTGSNYLVKVCLGGQEIKLSVDTGSVLTWTQCNCKDDGSYCYYQVDESFDSSKNFEPYQCPNECPRGPGVETKSSIEEKCREHLSVEGLNQQCSQKEECKYHDQNKISKEKCLYTNIYADGSSTSGVLGRATLNLGEFNDKILFGCGNKNNGRFSHKEDGILGLRYDKTFSIIRQTEGTYHRKFSYCIPQDNHKHGFLRLGHESNSEQANKEAMEVGRDGLYVVKLKGIKIGLDPVHYANKFVIVDSGTTFTRLPNKLFTEFKKIYGKAMADTKKGYVKVEDDCLKPDGLKEFEECYEIKEEPFEAPRITFLFGSTNVILPSKGITVQKDSIACLAFLERKEPMETERVIWGSYQQKGIEINFDVGDEKARTIWFNKLDDCKPKILGGNNVPL</sequence>
<gene>
    <name evidence="1" type="ORF">L6164_023592</name>
</gene>